<gene>
    <name evidence="4" type="ORF">GCM10009554_19430</name>
</gene>
<evidence type="ECO:0000256" key="2">
    <source>
        <dbReference type="PROSITE-ProRule" id="PRU00335"/>
    </source>
</evidence>
<dbReference type="PANTHER" id="PTHR30328:SF54">
    <property type="entry name" value="HTH-TYPE TRANSCRIPTIONAL REPRESSOR SCO4008"/>
    <property type="match status" value="1"/>
</dbReference>
<dbReference type="InterPro" id="IPR009057">
    <property type="entry name" value="Homeodomain-like_sf"/>
</dbReference>
<evidence type="ECO:0000313" key="5">
    <source>
        <dbReference type="Proteomes" id="UP001500542"/>
    </source>
</evidence>
<keyword evidence="1 2" id="KW-0238">DNA-binding</keyword>
<dbReference type="InterPro" id="IPR036271">
    <property type="entry name" value="Tet_transcr_reg_TetR-rel_C_sf"/>
</dbReference>
<protein>
    <submittedName>
        <fullName evidence="4">TetR/AcrR family transcriptional regulator</fullName>
    </submittedName>
</protein>
<evidence type="ECO:0000259" key="3">
    <source>
        <dbReference type="PROSITE" id="PS50977"/>
    </source>
</evidence>
<dbReference type="Gene3D" id="1.10.357.10">
    <property type="entry name" value="Tetracycline Repressor, domain 2"/>
    <property type="match status" value="1"/>
</dbReference>
<comment type="caution">
    <text evidence="2">Lacks conserved residue(s) required for the propagation of feature annotation.</text>
</comment>
<dbReference type="RefSeq" id="WP_343967133.1">
    <property type="nucleotide sequence ID" value="NZ_BAAAHK010000004.1"/>
</dbReference>
<dbReference type="Gene3D" id="1.10.10.60">
    <property type="entry name" value="Homeodomain-like"/>
    <property type="match status" value="1"/>
</dbReference>
<accession>A0ABN1PW22</accession>
<comment type="caution">
    <text evidence="4">The sequence shown here is derived from an EMBL/GenBank/DDBJ whole genome shotgun (WGS) entry which is preliminary data.</text>
</comment>
<evidence type="ECO:0000256" key="1">
    <source>
        <dbReference type="ARBA" id="ARBA00023125"/>
    </source>
</evidence>
<organism evidence="4 5">
    <name type="scientific">Kribbella koreensis</name>
    <dbReference type="NCBI Taxonomy" id="57909"/>
    <lineage>
        <taxon>Bacteria</taxon>
        <taxon>Bacillati</taxon>
        <taxon>Actinomycetota</taxon>
        <taxon>Actinomycetes</taxon>
        <taxon>Propionibacteriales</taxon>
        <taxon>Kribbellaceae</taxon>
        <taxon>Kribbella</taxon>
    </lineage>
</organism>
<keyword evidence="5" id="KW-1185">Reference proteome</keyword>
<reference evidence="4 5" key="1">
    <citation type="journal article" date="2019" name="Int. J. Syst. Evol. Microbiol.">
        <title>The Global Catalogue of Microorganisms (GCM) 10K type strain sequencing project: providing services to taxonomists for standard genome sequencing and annotation.</title>
        <authorList>
            <consortium name="The Broad Institute Genomics Platform"/>
            <consortium name="The Broad Institute Genome Sequencing Center for Infectious Disease"/>
            <person name="Wu L."/>
            <person name="Ma J."/>
        </authorList>
    </citation>
    <scope>NUCLEOTIDE SEQUENCE [LARGE SCALE GENOMIC DNA]</scope>
    <source>
        <strain evidence="4 5">JCM 10977</strain>
    </source>
</reference>
<dbReference type="Pfam" id="PF00440">
    <property type="entry name" value="TetR_N"/>
    <property type="match status" value="1"/>
</dbReference>
<feature type="domain" description="HTH tetR-type" evidence="3">
    <location>
        <begin position="11"/>
        <end position="72"/>
    </location>
</feature>
<dbReference type="Proteomes" id="UP001500542">
    <property type="component" value="Unassembled WGS sequence"/>
</dbReference>
<name>A0ABN1PW22_9ACTN</name>
<sequence>MRINGRAGSTAARREQIVGATIGVLAERGYAGTSFDAICEAAGLSSKRLISYHFQTKEELLAEVLRQVTEDAAAFMRPTLDAATGPAELLAAYITSNIGFIAAQPDHVRAVQQIVFGAGPMPSEESDGAVVRLVALFDEGQHAGAFRTFDSLLMAVTLRGAIDVAAGRLVAGADPKAYARELTEIFDRATRAELS</sequence>
<dbReference type="SUPFAM" id="SSF48498">
    <property type="entry name" value="Tetracyclin repressor-like, C-terminal domain"/>
    <property type="match status" value="1"/>
</dbReference>
<dbReference type="SUPFAM" id="SSF46689">
    <property type="entry name" value="Homeodomain-like"/>
    <property type="match status" value="1"/>
</dbReference>
<evidence type="ECO:0000313" key="4">
    <source>
        <dbReference type="EMBL" id="GAA0933860.1"/>
    </source>
</evidence>
<dbReference type="EMBL" id="BAAAHK010000004">
    <property type="protein sequence ID" value="GAA0933860.1"/>
    <property type="molecule type" value="Genomic_DNA"/>
</dbReference>
<dbReference type="PANTHER" id="PTHR30328">
    <property type="entry name" value="TRANSCRIPTIONAL REPRESSOR"/>
    <property type="match status" value="1"/>
</dbReference>
<proteinExistence type="predicted"/>
<dbReference type="InterPro" id="IPR001647">
    <property type="entry name" value="HTH_TetR"/>
</dbReference>
<dbReference type="PROSITE" id="PS50977">
    <property type="entry name" value="HTH_TETR_2"/>
    <property type="match status" value="1"/>
</dbReference>
<dbReference type="InterPro" id="IPR050109">
    <property type="entry name" value="HTH-type_TetR-like_transc_reg"/>
</dbReference>